<reference evidence="2" key="1">
    <citation type="submission" date="2016-10" db="EMBL/GenBank/DDBJ databases">
        <authorList>
            <person name="Varghese N."/>
            <person name="Submissions S."/>
        </authorList>
    </citation>
    <scope>NUCLEOTIDE SEQUENCE [LARGE SCALE GENOMIC DNA]</scope>
    <source>
        <strain evidence="2">DSM 44796</strain>
    </source>
</reference>
<gene>
    <name evidence="1" type="ORF">SAMN04488074_109217</name>
</gene>
<dbReference type="EMBL" id="FNET01000009">
    <property type="protein sequence ID" value="SDL18319.1"/>
    <property type="molecule type" value="Genomic_DNA"/>
</dbReference>
<proteinExistence type="predicted"/>
<evidence type="ECO:0000313" key="1">
    <source>
        <dbReference type="EMBL" id="SDL18319.1"/>
    </source>
</evidence>
<name>A0A1G9HZC5_9PSEU</name>
<organism evidence="1 2">
    <name type="scientific">Lentzea albidocapillata subsp. violacea</name>
    <dbReference type="NCBI Taxonomy" id="128104"/>
    <lineage>
        <taxon>Bacteria</taxon>
        <taxon>Bacillati</taxon>
        <taxon>Actinomycetota</taxon>
        <taxon>Actinomycetes</taxon>
        <taxon>Pseudonocardiales</taxon>
        <taxon>Pseudonocardiaceae</taxon>
        <taxon>Lentzea</taxon>
    </lineage>
</organism>
<dbReference type="Proteomes" id="UP000199682">
    <property type="component" value="Unassembled WGS sequence"/>
</dbReference>
<protein>
    <submittedName>
        <fullName evidence="1">Uncharacterized protein</fullName>
    </submittedName>
</protein>
<dbReference type="AlphaFoldDB" id="A0A1G9HZC5"/>
<sequence length="254" mass="27887">MTGLSAGLIAWQAKETRRTAEAGNAGVEVGRRSLEVSQGVAVDSTKARLDARAPRLWVRAASTRNEVVMGHGGSGLPQPWPTERSFRRTDDDFQQLILGAQVDVKNEGDRSQRVWIDGDTELLRPEGGNITPGSGRITVFLNPGESCEFRLTISKPLHEWAAAWDARKGGNTDAAKTVGHVICSDPYDEGVIDRWAIELWAYPVENIPGDLAGWRIRNGGTNPPLVDVAVLQQTRVYYLSKHEDRRLETPALPA</sequence>
<accession>A0A1G9HZC5</accession>
<evidence type="ECO:0000313" key="2">
    <source>
        <dbReference type="Proteomes" id="UP000199682"/>
    </source>
</evidence>